<evidence type="ECO:0000313" key="2">
    <source>
        <dbReference type="Proteomes" id="UP000028681"/>
    </source>
</evidence>
<sequence length="43" mass="4594">MLLSNPSPLKSAVAPTPYAIDFVSMNAMLAVVMMDSRLPNAND</sequence>
<proteinExistence type="predicted"/>
<dbReference type="EMBL" id="CP006664">
    <property type="protein sequence ID" value="AIJ07056.1"/>
    <property type="molecule type" value="Genomic_DNA"/>
</dbReference>
<reference evidence="1 2" key="1">
    <citation type="journal article" date="2012" name="PLoS ONE">
        <title>Edwardsiella comparative phylogenomics reveal the new intra/inter-species taxonomic relationships, virulence evolution and niche adaptation mechanisms.</title>
        <authorList>
            <person name="Yang M."/>
            <person name="Lv Y."/>
            <person name="Xiao J."/>
            <person name="Wu H."/>
            <person name="Zheng H."/>
            <person name="Liu Q."/>
            <person name="Zhang Y."/>
            <person name="Wang Q."/>
        </authorList>
    </citation>
    <scope>NUCLEOTIDE SEQUENCE [LARGE SCALE GENOMIC DNA]</scope>
    <source>
        <strain evidence="2">080813</strain>
    </source>
</reference>
<protein>
    <submittedName>
        <fullName evidence="1">Uncharacterized protein</fullName>
    </submittedName>
</protein>
<evidence type="ECO:0000313" key="1">
    <source>
        <dbReference type="EMBL" id="AIJ07056.1"/>
    </source>
</evidence>
<name>A0A076LG21_9GAMM</name>
<dbReference type="KEGG" id="ete:ETEE_0582"/>
<organism evidence="1 2">
    <name type="scientific">Edwardsiella anguillarum ET080813</name>
    <dbReference type="NCBI Taxonomy" id="667120"/>
    <lineage>
        <taxon>Bacteria</taxon>
        <taxon>Pseudomonadati</taxon>
        <taxon>Pseudomonadota</taxon>
        <taxon>Gammaproteobacteria</taxon>
        <taxon>Enterobacterales</taxon>
        <taxon>Hafniaceae</taxon>
        <taxon>Edwardsiella</taxon>
    </lineage>
</organism>
<accession>A0A076LG21</accession>
<dbReference type="HOGENOM" id="CLU_3232885_0_0_6"/>
<gene>
    <name evidence="1" type="ORF">ETEE_0582</name>
</gene>
<dbReference type="AlphaFoldDB" id="A0A076LG21"/>
<dbReference type="Proteomes" id="UP000028681">
    <property type="component" value="Chromosome"/>
</dbReference>